<feature type="transmembrane region" description="Helical" evidence="1">
    <location>
        <begin position="21"/>
        <end position="40"/>
    </location>
</feature>
<name>A0A212L9W9_9BACT</name>
<dbReference type="SMART" id="SM01079">
    <property type="entry name" value="CHASE"/>
    <property type="match status" value="1"/>
</dbReference>
<dbReference type="InterPro" id="IPR052163">
    <property type="entry name" value="DGC-Regulatory_Protein"/>
</dbReference>
<dbReference type="SMART" id="SM00267">
    <property type="entry name" value="GGDEF"/>
    <property type="match status" value="1"/>
</dbReference>
<evidence type="ECO:0000259" key="2">
    <source>
        <dbReference type="PROSITE" id="PS50887"/>
    </source>
</evidence>
<dbReference type="PROSITE" id="PS50887">
    <property type="entry name" value="GGDEF"/>
    <property type="match status" value="1"/>
</dbReference>
<dbReference type="Pfam" id="PF00990">
    <property type="entry name" value="GGDEF"/>
    <property type="match status" value="1"/>
</dbReference>
<dbReference type="AlphaFoldDB" id="A0A212L9W9"/>
<organism evidence="3">
    <name type="scientific">uncultured Desulfovibrio sp</name>
    <dbReference type="NCBI Taxonomy" id="167968"/>
    <lineage>
        <taxon>Bacteria</taxon>
        <taxon>Pseudomonadati</taxon>
        <taxon>Thermodesulfobacteriota</taxon>
        <taxon>Desulfovibrionia</taxon>
        <taxon>Desulfovibrionales</taxon>
        <taxon>Desulfovibrionaceae</taxon>
        <taxon>Desulfovibrio</taxon>
        <taxon>environmental samples</taxon>
    </lineage>
</organism>
<dbReference type="InterPro" id="IPR006189">
    <property type="entry name" value="CHASE_dom"/>
</dbReference>
<sequence length="470" mass="52115">MACARRPSKTPFDAVRKSGTFLAVFVTSLCCCLVAVFFLVQRQAQVEFSRLENIILAQRDDLKGDISGLLFKTRALAALVVHSDGHVADFDDVARYLAHTRSTDVLALAPAGVISHVYPLKGHEALLGMNLLDFPYGEASAASHDHNGISVFGPLQLPDGTTALVGILPVFLKDDAHQGQFWGTAFIALSFPQLLDVANLGLIEKQGLSYDILSFDRHKDAWRPIAASARPFDEDAPHLNMPLQIFDANWQLRISYNQPWHGFFENWFYIFSATLLSLLLASLAQKNRDLAEAHCRLEEMVYNDTLTGAFNRRGLFHTMAARAAEGQDKKFILYYLDLDRFKDINDTYGHNAGDRVLQHFAAVIQSVAPQGSVFARMGGDEFILVLFSTDTDVQMTAGLDRAAATLARGLPHEGLPESILFSVGRAGYPENGQTLDELLSRADKAMYLDKERRRRHTRQVARQGCAAGCR</sequence>
<keyword evidence="1" id="KW-0812">Transmembrane</keyword>
<dbReference type="InterPro" id="IPR043128">
    <property type="entry name" value="Rev_trsase/Diguanyl_cyclase"/>
</dbReference>
<evidence type="ECO:0000313" key="3">
    <source>
        <dbReference type="EMBL" id="SCM74315.1"/>
    </source>
</evidence>
<dbReference type="Gene3D" id="3.30.70.270">
    <property type="match status" value="1"/>
</dbReference>
<reference evidence="3" key="1">
    <citation type="submission" date="2016-08" db="EMBL/GenBank/DDBJ databases">
        <authorList>
            <person name="Seilhamer J.J."/>
        </authorList>
    </citation>
    <scope>NUCLEOTIDE SEQUENCE</scope>
    <source>
        <strain evidence="3">86-1</strain>
    </source>
</reference>
<dbReference type="InterPro" id="IPR029787">
    <property type="entry name" value="Nucleotide_cyclase"/>
</dbReference>
<dbReference type="CDD" id="cd01949">
    <property type="entry name" value="GGDEF"/>
    <property type="match status" value="1"/>
</dbReference>
<protein>
    <submittedName>
        <fullName evidence="3">Diguanylate cyclase (GGDEF) domain-containing protein</fullName>
    </submittedName>
</protein>
<feature type="domain" description="GGDEF" evidence="2">
    <location>
        <begin position="329"/>
        <end position="463"/>
    </location>
</feature>
<dbReference type="InterPro" id="IPR000160">
    <property type="entry name" value="GGDEF_dom"/>
</dbReference>
<dbReference type="PANTHER" id="PTHR46663">
    <property type="entry name" value="DIGUANYLATE CYCLASE DGCT-RELATED"/>
    <property type="match status" value="1"/>
</dbReference>
<dbReference type="EMBL" id="FMJC01000002">
    <property type="protein sequence ID" value="SCM74315.1"/>
    <property type="molecule type" value="Genomic_DNA"/>
</dbReference>
<keyword evidence="1" id="KW-0472">Membrane</keyword>
<accession>A0A212L9W9</accession>
<dbReference type="SUPFAM" id="SSF55073">
    <property type="entry name" value="Nucleotide cyclase"/>
    <property type="match status" value="1"/>
</dbReference>
<dbReference type="NCBIfam" id="TIGR00254">
    <property type="entry name" value="GGDEF"/>
    <property type="match status" value="1"/>
</dbReference>
<evidence type="ECO:0000256" key="1">
    <source>
        <dbReference type="SAM" id="Phobius"/>
    </source>
</evidence>
<gene>
    <name evidence="3" type="ORF">KL86DES1_21864</name>
</gene>
<dbReference type="RefSeq" id="WP_179981101.1">
    <property type="nucleotide sequence ID" value="NZ_LT608333.1"/>
</dbReference>
<dbReference type="GO" id="GO:0003824">
    <property type="term" value="F:catalytic activity"/>
    <property type="evidence" value="ECO:0007669"/>
    <property type="project" value="UniProtKB-ARBA"/>
</dbReference>
<keyword evidence="1" id="KW-1133">Transmembrane helix</keyword>
<proteinExistence type="predicted"/>
<dbReference type="PANTHER" id="PTHR46663:SF2">
    <property type="entry name" value="GGDEF DOMAIN-CONTAINING PROTEIN"/>
    <property type="match status" value="1"/>
</dbReference>